<sequence>MASLGVMQRLFLVVWTRPWRFACAQSCDGTRATLEYDGATGTTCSDVVAEGATCTLQCSVGLEPLGSFFCLSGYLFGTPKCKAEGISTAEVTRVAGHLHMSTVRKRTPRMGLEFRDLLRVALAHSLVISPSDFDRLEVSLYQPAIATEWSTINIKYEIQLSEASWQYQVASDLNMLASTGSSVRLEFEGSLGAEYPIGEVNVVLSPRTFRDIAQDTSYSVANTEVDSGSDYVSVVIAAGLLMLVVFFGVACYSSRHYILNTAVPSTLLALPEPVPEVHE</sequence>
<accession>A0A7S0ZZM2</accession>
<protein>
    <submittedName>
        <fullName evidence="3">Uncharacterized protein</fullName>
    </submittedName>
</protein>
<gene>
    <name evidence="3" type="ORF">NSCI0253_LOCUS12192</name>
</gene>
<dbReference type="EMBL" id="HBFQ01017503">
    <property type="protein sequence ID" value="CAD8837844.1"/>
    <property type="molecule type" value="Transcribed_RNA"/>
</dbReference>
<evidence type="ECO:0000256" key="1">
    <source>
        <dbReference type="SAM" id="Phobius"/>
    </source>
</evidence>
<feature type="signal peptide" evidence="2">
    <location>
        <begin position="1"/>
        <end position="24"/>
    </location>
</feature>
<name>A0A7S0ZZM2_NOCSC</name>
<keyword evidence="1" id="KW-0472">Membrane</keyword>
<organism evidence="3">
    <name type="scientific">Noctiluca scintillans</name>
    <name type="common">Sea sparkle</name>
    <name type="synonym">Red tide dinoflagellate</name>
    <dbReference type="NCBI Taxonomy" id="2966"/>
    <lineage>
        <taxon>Eukaryota</taxon>
        <taxon>Sar</taxon>
        <taxon>Alveolata</taxon>
        <taxon>Dinophyceae</taxon>
        <taxon>Noctilucales</taxon>
        <taxon>Noctilucaceae</taxon>
        <taxon>Noctiluca</taxon>
    </lineage>
</organism>
<feature type="chain" id="PRO_5030918842" evidence="2">
    <location>
        <begin position="25"/>
        <end position="279"/>
    </location>
</feature>
<keyword evidence="2" id="KW-0732">Signal</keyword>
<dbReference type="AlphaFoldDB" id="A0A7S0ZZM2"/>
<keyword evidence="1" id="KW-1133">Transmembrane helix</keyword>
<proteinExistence type="predicted"/>
<evidence type="ECO:0000256" key="2">
    <source>
        <dbReference type="SAM" id="SignalP"/>
    </source>
</evidence>
<keyword evidence="1" id="KW-0812">Transmembrane</keyword>
<reference evidence="3" key="1">
    <citation type="submission" date="2021-01" db="EMBL/GenBank/DDBJ databases">
        <authorList>
            <person name="Corre E."/>
            <person name="Pelletier E."/>
            <person name="Niang G."/>
            <person name="Scheremetjew M."/>
            <person name="Finn R."/>
            <person name="Kale V."/>
            <person name="Holt S."/>
            <person name="Cochrane G."/>
            <person name="Meng A."/>
            <person name="Brown T."/>
            <person name="Cohen L."/>
        </authorList>
    </citation>
    <scope>NUCLEOTIDE SEQUENCE</scope>
</reference>
<feature type="transmembrane region" description="Helical" evidence="1">
    <location>
        <begin position="231"/>
        <end position="252"/>
    </location>
</feature>
<evidence type="ECO:0000313" key="3">
    <source>
        <dbReference type="EMBL" id="CAD8837844.1"/>
    </source>
</evidence>